<dbReference type="PhylomeDB" id="A0A0G4FN03"/>
<dbReference type="PROSITE" id="PS00018">
    <property type="entry name" value="EF_HAND_1"/>
    <property type="match status" value="2"/>
</dbReference>
<feature type="compositionally biased region" description="Low complexity" evidence="6">
    <location>
        <begin position="365"/>
        <end position="377"/>
    </location>
</feature>
<dbReference type="PANTHER" id="PTHR24173">
    <property type="entry name" value="ANKYRIN REPEAT CONTAINING"/>
    <property type="match status" value="1"/>
</dbReference>
<dbReference type="InterPro" id="IPR002048">
    <property type="entry name" value="EF_hand_dom"/>
</dbReference>
<keyword evidence="3" id="KW-0106">Calcium</keyword>
<dbReference type="PROSITE" id="PS50222">
    <property type="entry name" value="EF_HAND_2"/>
    <property type="match status" value="2"/>
</dbReference>
<dbReference type="GO" id="GO:0005509">
    <property type="term" value="F:calcium ion binding"/>
    <property type="evidence" value="ECO:0007669"/>
    <property type="project" value="InterPro"/>
</dbReference>
<evidence type="ECO:0000256" key="2">
    <source>
        <dbReference type="ARBA" id="ARBA00022737"/>
    </source>
</evidence>
<feature type="repeat" description="ANK" evidence="5">
    <location>
        <begin position="70"/>
        <end position="102"/>
    </location>
</feature>
<comment type="similarity">
    <text evidence="1">Belongs to the calflagin family.</text>
</comment>
<keyword evidence="4 5" id="KW-0040">ANK repeat</keyword>
<feature type="compositionally biased region" description="Basic and acidic residues" evidence="6">
    <location>
        <begin position="197"/>
        <end position="216"/>
    </location>
</feature>
<dbReference type="Gene3D" id="1.10.238.10">
    <property type="entry name" value="EF-hand"/>
    <property type="match status" value="3"/>
</dbReference>
<evidence type="ECO:0000256" key="5">
    <source>
        <dbReference type="PROSITE-ProRule" id="PRU00023"/>
    </source>
</evidence>
<feature type="compositionally biased region" description="Acidic residues" evidence="6">
    <location>
        <begin position="718"/>
        <end position="728"/>
    </location>
</feature>
<feature type="compositionally biased region" description="Gly residues" evidence="6">
    <location>
        <begin position="811"/>
        <end position="824"/>
    </location>
</feature>
<evidence type="ECO:0000256" key="6">
    <source>
        <dbReference type="SAM" id="MobiDB-lite"/>
    </source>
</evidence>
<dbReference type="VEuPathDB" id="CryptoDB:Cvel_3533"/>
<feature type="compositionally biased region" description="Acidic residues" evidence="6">
    <location>
        <begin position="217"/>
        <end position="226"/>
    </location>
</feature>
<dbReference type="AlphaFoldDB" id="A0A0G4FN03"/>
<protein>
    <recommendedName>
        <fullName evidence="7">EF-hand domain-containing protein</fullName>
    </recommendedName>
</protein>
<feature type="domain" description="EF-hand" evidence="7">
    <location>
        <begin position="638"/>
        <end position="673"/>
    </location>
</feature>
<dbReference type="SMART" id="SM00248">
    <property type="entry name" value="ANK"/>
    <property type="match status" value="3"/>
</dbReference>
<feature type="region of interest" description="Disordered" evidence="6">
    <location>
        <begin position="718"/>
        <end position="824"/>
    </location>
</feature>
<evidence type="ECO:0000313" key="8">
    <source>
        <dbReference type="EMBL" id="CEM15630.1"/>
    </source>
</evidence>
<dbReference type="InterPro" id="IPR054322">
    <property type="entry name" value="FCABP_EF-hand"/>
</dbReference>
<proteinExistence type="inferred from homology"/>
<feature type="compositionally biased region" description="Acidic residues" evidence="6">
    <location>
        <begin position="746"/>
        <end position="760"/>
    </location>
</feature>
<dbReference type="PROSITE" id="PS50297">
    <property type="entry name" value="ANK_REP_REGION"/>
    <property type="match status" value="1"/>
</dbReference>
<dbReference type="InterPro" id="IPR002110">
    <property type="entry name" value="Ankyrin_rpt"/>
</dbReference>
<feature type="compositionally biased region" description="Polar residues" evidence="6">
    <location>
        <begin position="389"/>
        <end position="401"/>
    </location>
</feature>
<dbReference type="Pfam" id="PF22592">
    <property type="entry name" value="FCaBP_EF-hand"/>
    <property type="match status" value="1"/>
</dbReference>
<feature type="compositionally biased region" description="Polar residues" evidence="6">
    <location>
        <begin position="729"/>
        <end position="742"/>
    </location>
</feature>
<feature type="repeat" description="ANK" evidence="5">
    <location>
        <begin position="37"/>
        <end position="69"/>
    </location>
</feature>
<keyword evidence="2" id="KW-0677">Repeat</keyword>
<evidence type="ECO:0000259" key="7">
    <source>
        <dbReference type="PROSITE" id="PS50222"/>
    </source>
</evidence>
<accession>A0A0G4FN03</accession>
<dbReference type="InterPro" id="IPR036770">
    <property type="entry name" value="Ankyrin_rpt-contain_sf"/>
</dbReference>
<feature type="repeat" description="ANK" evidence="5">
    <location>
        <begin position="103"/>
        <end position="135"/>
    </location>
</feature>
<reference evidence="8" key="1">
    <citation type="submission" date="2014-11" db="EMBL/GenBank/DDBJ databases">
        <authorList>
            <person name="Otto D Thomas"/>
            <person name="Naeem Raeece"/>
        </authorList>
    </citation>
    <scope>NUCLEOTIDE SEQUENCE</scope>
</reference>
<name>A0A0G4FN03_9ALVE</name>
<organism evidence="8">
    <name type="scientific">Chromera velia CCMP2878</name>
    <dbReference type="NCBI Taxonomy" id="1169474"/>
    <lineage>
        <taxon>Eukaryota</taxon>
        <taxon>Sar</taxon>
        <taxon>Alveolata</taxon>
        <taxon>Colpodellida</taxon>
        <taxon>Chromeraceae</taxon>
        <taxon>Chromera</taxon>
    </lineage>
</organism>
<feature type="compositionally biased region" description="Gly residues" evidence="6">
    <location>
        <begin position="779"/>
        <end position="788"/>
    </location>
</feature>
<dbReference type="InterPro" id="IPR011992">
    <property type="entry name" value="EF-hand-dom_pair"/>
</dbReference>
<sequence>MTDIAQKLVEKARTGKQKECEDLLKQQADVLFAEPPYERSALWHAAWKGFESVCRLLIDKGSNVNHKDREGRTALHEAAFYGRINIATLLLDRGADINIKDKKGRTPIFRAVEGKRTEMVHFLMGRGCEMNFVCQDPDEQTELTVAHLAAFGGNPRLDHFLYFSGAWHNRYSLHDRRKGLETRRDWFERRRREKERAAEEERWRQKQKRLAEGKGEESDEDDDNGEDNLKGDKKRKLRLKQLKAKLFWGSDKDSLAKRRDLWQKWDLNKDDRLSVAEAVEGLTKHLKLNEKGQKIDKAIVLRAFKHAAGHEEEDEEDLEEKEEGGGEVPTLRVTNSKGDLKEDEEDKDGSDKGSGGSQSGTSIPSSAVSSRAGSRRGSFAETETKSVGGANSTLGKTSRPGTSRHKKGAVVTHLLWPQFRRFLYLVTQYFMFHELFKDIDTDGTMSIDIQEFSQASEAMKEVGCFIRDPVAEFAQIDTDKSGCLSFMEFCEFCWRNSLDLPFDDNYEPDDQTKKIIKGVRQRKRMNVLDNLPKNERWDALMSMIPAGKDAAKARAKLFADLDSGKGRGANLLTYSELWGNLRKKFRGMQLPGCLNLSWPVKAAFEAARMSGGDKENESRLERMSLSRPEFRAFCEYLRVFMTLFRMFENLDTSGEGRLDFDEFQQGWSQMYEWGFRMEGTCEENFREASQMGQGKKDLSALEFFNWALKQPLDISFESDPDQEEETEDSQSAPANGSSNRTSPEPPADDEKEGGDGEQAEATEGATSGERADASAPADAGGGGEGGDGVEAAGESGPPEDGETAGDPGDPSGAGGGEGEGGGGG</sequence>
<feature type="compositionally biased region" description="Acidic residues" evidence="6">
    <location>
        <begin position="311"/>
        <end position="322"/>
    </location>
</feature>
<gene>
    <name evidence="8" type="ORF">Cvel_3533</name>
</gene>
<evidence type="ECO:0000256" key="4">
    <source>
        <dbReference type="ARBA" id="ARBA00023043"/>
    </source>
</evidence>
<dbReference type="SUPFAM" id="SSF48403">
    <property type="entry name" value="Ankyrin repeat"/>
    <property type="match status" value="1"/>
</dbReference>
<dbReference type="InterPro" id="IPR018247">
    <property type="entry name" value="EF_Hand_1_Ca_BS"/>
</dbReference>
<dbReference type="SUPFAM" id="SSF47473">
    <property type="entry name" value="EF-hand"/>
    <property type="match status" value="2"/>
</dbReference>
<feature type="domain" description="EF-hand" evidence="7">
    <location>
        <begin position="427"/>
        <end position="462"/>
    </location>
</feature>
<evidence type="ECO:0000256" key="3">
    <source>
        <dbReference type="ARBA" id="ARBA00022837"/>
    </source>
</evidence>
<dbReference type="EMBL" id="CDMZ01000496">
    <property type="protein sequence ID" value="CEM15630.1"/>
    <property type="molecule type" value="Genomic_DNA"/>
</dbReference>
<dbReference type="CDD" id="cd00051">
    <property type="entry name" value="EFh"/>
    <property type="match status" value="1"/>
</dbReference>
<dbReference type="PANTHER" id="PTHR24173:SF74">
    <property type="entry name" value="ANKYRIN REPEAT DOMAIN-CONTAINING PROTEIN 16"/>
    <property type="match status" value="1"/>
</dbReference>
<dbReference type="Pfam" id="PF12796">
    <property type="entry name" value="Ank_2"/>
    <property type="match status" value="1"/>
</dbReference>
<dbReference type="SMART" id="SM00054">
    <property type="entry name" value="EFh"/>
    <property type="match status" value="4"/>
</dbReference>
<dbReference type="Gene3D" id="1.25.40.20">
    <property type="entry name" value="Ankyrin repeat-containing domain"/>
    <property type="match status" value="1"/>
</dbReference>
<evidence type="ECO:0000256" key="1">
    <source>
        <dbReference type="ARBA" id="ARBA00005727"/>
    </source>
</evidence>
<feature type="region of interest" description="Disordered" evidence="6">
    <location>
        <begin position="308"/>
        <end position="407"/>
    </location>
</feature>
<feature type="region of interest" description="Disordered" evidence="6">
    <location>
        <begin position="197"/>
        <end position="232"/>
    </location>
</feature>
<dbReference type="PROSITE" id="PS50088">
    <property type="entry name" value="ANK_REPEAT"/>
    <property type="match status" value="3"/>
</dbReference>